<gene>
    <name evidence="1" type="ORF">Lalb_Chr06g0165341</name>
</gene>
<protein>
    <submittedName>
        <fullName evidence="1">Uncharacterized protein</fullName>
    </submittedName>
</protein>
<accession>A0A6A4QCI4</accession>
<dbReference type="AlphaFoldDB" id="A0A6A4QCI4"/>
<keyword evidence="2" id="KW-1185">Reference proteome</keyword>
<evidence type="ECO:0000313" key="1">
    <source>
        <dbReference type="EMBL" id="KAE9611708.1"/>
    </source>
</evidence>
<dbReference type="EMBL" id="WOCE01000006">
    <property type="protein sequence ID" value="KAE9611708.1"/>
    <property type="molecule type" value="Genomic_DNA"/>
</dbReference>
<organism evidence="1 2">
    <name type="scientific">Lupinus albus</name>
    <name type="common">White lupine</name>
    <name type="synonym">Lupinus termis</name>
    <dbReference type="NCBI Taxonomy" id="3870"/>
    <lineage>
        <taxon>Eukaryota</taxon>
        <taxon>Viridiplantae</taxon>
        <taxon>Streptophyta</taxon>
        <taxon>Embryophyta</taxon>
        <taxon>Tracheophyta</taxon>
        <taxon>Spermatophyta</taxon>
        <taxon>Magnoliopsida</taxon>
        <taxon>eudicotyledons</taxon>
        <taxon>Gunneridae</taxon>
        <taxon>Pentapetalae</taxon>
        <taxon>rosids</taxon>
        <taxon>fabids</taxon>
        <taxon>Fabales</taxon>
        <taxon>Fabaceae</taxon>
        <taxon>Papilionoideae</taxon>
        <taxon>50 kb inversion clade</taxon>
        <taxon>genistoids sensu lato</taxon>
        <taxon>core genistoids</taxon>
        <taxon>Genisteae</taxon>
        <taxon>Lupinus</taxon>
    </lineage>
</organism>
<proteinExistence type="predicted"/>
<name>A0A6A4QCI4_LUPAL</name>
<reference evidence="2" key="1">
    <citation type="journal article" date="2020" name="Nat. Commun.">
        <title>Genome sequence of the cluster root forming white lupin.</title>
        <authorList>
            <person name="Hufnagel B."/>
            <person name="Marques A."/>
            <person name="Soriano A."/>
            <person name="Marques L."/>
            <person name="Divol F."/>
            <person name="Doumas P."/>
            <person name="Sallet E."/>
            <person name="Mancinotti D."/>
            <person name="Carrere S."/>
            <person name="Marande W."/>
            <person name="Arribat S."/>
            <person name="Keller J."/>
            <person name="Huneau C."/>
            <person name="Blein T."/>
            <person name="Aime D."/>
            <person name="Laguerre M."/>
            <person name="Taylor J."/>
            <person name="Schubert V."/>
            <person name="Nelson M."/>
            <person name="Geu-Flores F."/>
            <person name="Crespi M."/>
            <person name="Gallardo-Guerrero K."/>
            <person name="Delaux P.-M."/>
            <person name="Salse J."/>
            <person name="Berges H."/>
            <person name="Guyot R."/>
            <person name="Gouzy J."/>
            <person name="Peret B."/>
        </authorList>
    </citation>
    <scope>NUCLEOTIDE SEQUENCE [LARGE SCALE GENOMIC DNA]</scope>
    <source>
        <strain evidence="2">cv. Amiga</strain>
    </source>
</reference>
<sequence length="59" mass="6878">MFIYSVRNASRTNLHFLLSLSVVLDKATWSFFHGTQFYKGKIPKFPCYLNLVLLHTLSI</sequence>
<evidence type="ECO:0000313" key="2">
    <source>
        <dbReference type="Proteomes" id="UP000447434"/>
    </source>
</evidence>
<comment type="caution">
    <text evidence="1">The sequence shown here is derived from an EMBL/GenBank/DDBJ whole genome shotgun (WGS) entry which is preliminary data.</text>
</comment>
<dbReference type="Proteomes" id="UP000447434">
    <property type="component" value="Chromosome 6"/>
</dbReference>